<proteinExistence type="predicted"/>
<gene>
    <name evidence="2" type="ORF">K443DRAFT_3992</name>
</gene>
<protein>
    <submittedName>
        <fullName evidence="2">Uncharacterized protein</fullName>
    </submittedName>
</protein>
<feature type="compositionally biased region" description="Pro residues" evidence="1">
    <location>
        <begin position="65"/>
        <end position="75"/>
    </location>
</feature>
<reference evidence="3" key="2">
    <citation type="submission" date="2015-01" db="EMBL/GenBank/DDBJ databases">
        <title>Evolutionary Origins and Diversification of the Mycorrhizal Mutualists.</title>
        <authorList>
            <consortium name="DOE Joint Genome Institute"/>
            <consortium name="Mycorrhizal Genomics Consortium"/>
            <person name="Kohler A."/>
            <person name="Kuo A."/>
            <person name="Nagy L.G."/>
            <person name="Floudas D."/>
            <person name="Copeland A."/>
            <person name="Barry K.W."/>
            <person name="Cichocki N."/>
            <person name="Veneault-Fourrey C."/>
            <person name="LaButti K."/>
            <person name="Lindquist E.A."/>
            <person name="Lipzen A."/>
            <person name="Lundell T."/>
            <person name="Morin E."/>
            <person name="Murat C."/>
            <person name="Riley R."/>
            <person name="Ohm R."/>
            <person name="Sun H."/>
            <person name="Tunlid A."/>
            <person name="Henrissat B."/>
            <person name="Grigoriev I.V."/>
            <person name="Hibbett D.S."/>
            <person name="Martin F."/>
        </authorList>
    </citation>
    <scope>NUCLEOTIDE SEQUENCE [LARGE SCALE GENOMIC DNA]</scope>
    <source>
        <strain evidence="3">LaAM-08-1</strain>
    </source>
</reference>
<organism evidence="2 3">
    <name type="scientific">Laccaria amethystina LaAM-08-1</name>
    <dbReference type="NCBI Taxonomy" id="1095629"/>
    <lineage>
        <taxon>Eukaryota</taxon>
        <taxon>Fungi</taxon>
        <taxon>Dikarya</taxon>
        <taxon>Basidiomycota</taxon>
        <taxon>Agaricomycotina</taxon>
        <taxon>Agaricomycetes</taxon>
        <taxon>Agaricomycetidae</taxon>
        <taxon>Agaricales</taxon>
        <taxon>Agaricineae</taxon>
        <taxon>Hydnangiaceae</taxon>
        <taxon>Laccaria</taxon>
    </lineage>
</organism>
<dbReference type="Proteomes" id="UP000054477">
    <property type="component" value="Unassembled WGS sequence"/>
</dbReference>
<accession>A0A0C9WZT7</accession>
<sequence>MLYSKPMSPGSRRYNLGFSEYLNVVYVMETSTGGSSNFNYIQEHKTTPTEFKPRISDSFGSTAVPPEPISSPPIYPTTGYTHPRHTRAHHPPLQ</sequence>
<evidence type="ECO:0000256" key="1">
    <source>
        <dbReference type="SAM" id="MobiDB-lite"/>
    </source>
</evidence>
<dbReference type="EMBL" id="KN838561">
    <property type="protein sequence ID" value="KIK05345.1"/>
    <property type="molecule type" value="Genomic_DNA"/>
</dbReference>
<dbReference type="AlphaFoldDB" id="A0A0C9WZT7"/>
<evidence type="ECO:0000313" key="2">
    <source>
        <dbReference type="EMBL" id="KIK05345.1"/>
    </source>
</evidence>
<reference evidence="2 3" key="1">
    <citation type="submission" date="2014-04" db="EMBL/GenBank/DDBJ databases">
        <authorList>
            <consortium name="DOE Joint Genome Institute"/>
            <person name="Kuo A."/>
            <person name="Kohler A."/>
            <person name="Nagy L.G."/>
            <person name="Floudas D."/>
            <person name="Copeland A."/>
            <person name="Barry K.W."/>
            <person name="Cichocki N."/>
            <person name="Veneault-Fourrey C."/>
            <person name="LaButti K."/>
            <person name="Lindquist E.A."/>
            <person name="Lipzen A."/>
            <person name="Lundell T."/>
            <person name="Morin E."/>
            <person name="Murat C."/>
            <person name="Sun H."/>
            <person name="Tunlid A."/>
            <person name="Henrissat B."/>
            <person name="Grigoriev I.V."/>
            <person name="Hibbett D.S."/>
            <person name="Martin F."/>
            <person name="Nordberg H.P."/>
            <person name="Cantor M.N."/>
            <person name="Hua S.X."/>
        </authorList>
    </citation>
    <scope>NUCLEOTIDE SEQUENCE [LARGE SCALE GENOMIC DNA]</scope>
    <source>
        <strain evidence="2 3">LaAM-08-1</strain>
    </source>
</reference>
<dbReference type="HOGENOM" id="CLU_2386506_0_0_1"/>
<keyword evidence="3" id="KW-1185">Reference proteome</keyword>
<feature type="region of interest" description="Disordered" evidence="1">
    <location>
        <begin position="50"/>
        <end position="94"/>
    </location>
</feature>
<name>A0A0C9WZT7_9AGAR</name>
<feature type="compositionally biased region" description="Basic residues" evidence="1">
    <location>
        <begin position="82"/>
        <end position="94"/>
    </location>
</feature>
<evidence type="ECO:0000313" key="3">
    <source>
        <dbReference type="Proteomes" id="UP000054477"/>
    </source>
</evidence>